<name>M5S147_9BACT</name>
<evidence type="ECO:0000313" key="3">
    <source>
        <dbReference type="Proteomes" id="UP000011991"/>
    </source>
</evidence>
<feature type="region of interest" description="Disordered" evidence="1">
    <location>
        <begin position="1"/>
        <end position="45"/>
    </location>
</feature>
<dbReference type="Proteomes" id="UP000011991">
    <property type="component" value="Unassembled WGS sequence"/>
</dbReference>
<comment type="caution">
    <text evidence="2">The sequence shown here is derived from an EMBL/GenBank/DDBJ whole genome shotgun (WGS) entry which is preliminary data.</text>
</comment>
<reference evidence="2 3" key="1">
    <citation type="journal article" date="2013" name="Mar. Genomics">
        <title>Expression of sulfatases in Rhodopirellula baltica and the diversity of sulfatases in the genus Rhodopirellula.</title>
        <authorList>
            <person name="Wegner C.E."/>
            <person name="Richter-Heitmann T."/>
            <person name="Klindworth A."/>
            <person name="Klockow C."/>
            <person name="Richter M."/>
            <person name="Achstetter T."/>
            <person name="Glockner F.O."/>
            <person name="Harder J."/>
        </authorList>
    </citation>
    <scope>NUCLEOTIDE SEQUENCE [LARGE SCALE GENOMIC DNA]</scope>
    <source>
        <strain evidence="2 3">SM1</strain>
    </source>
</reference>
<evidence type="ECO:0000313" key="2">
    <source>
        <dbReference type="EMBL" id="EMI19894.1"/>
    </source>
</evidence>
<evidence type="ECO:0000256" key="1">
    <source>
        <dbReference type="SAM" id="MobiDB-lite"/>
    </source>
</evidence>
<gene>
    <name evidence="2" type="ORF">RMSM_03179</name>
</gene>
<keyword evidence="3" id="KW-1185">Reference proteome</keyword>
<dbReference type="EMBL" id="ANOG01000462">
    <property type="protein sequence ID" value="EMI19894.1"/>
    <property type="molecule type" value="Genomic_DNA"/>
</dbReference>
<proteinExistence type="predicted"/>
<sequence>MLRAQTQTLQHKRPIVSKAECHRDQTRGRRAGVSKYTRMPKARFE</sequence>
<organism evidence="2 3">
    <name type="scientific">Rhodopirellula maiorica SM1</name>
    <dbReference type="NCBI Taxonomy" id="1265738"/>
    <lineage>
        <taxon>Bacteria</taxon>
        <taxon>Pseudomonadati</taxon>
        <taxon>Planctomycetota</taxon>
        <taxon>Planctomycetia</taxon>
        <taxon>Pirellulales</taxon>
        <taxon>Pirellulaceae</taxon>
        <taxon>Novipirellula</taxon>
    </lineage>
</organism>
<accession>M5S147</accession>
<dbReference type="PATRIC" id="fig|1265738.3.peg.3172"/>
<feature type="compositionally biased region" description="Basic residues" evidence="1">
    <location>
        <begin position="28"/>
        <end position="45"/>
    </location>
</feature>
<protein>
    <submittedName>
        <fullName evidence="2">Uncharacterized protein</fullName>
    </submittedName>
</protein>
<dbReference type="AlphaFoldDB" id="M5S147"/>